<dbReference type="GeneID" id="98148726"/>
<name>A0ABR4LGM6_9EURO</name>
<evidence type="ECO:0000313" key="1">
    <source>
        <dbReference type="EMBL" id="KAL2863694.1"/>
    </source>
</evidence>
<comment type="caution">
    <text evidence="1">The sequence shown here is derived from an EMBL/GenBank/DDBJ whole genome shotgun (WGS) entry which is preliminary data.</text>
</comment>
<dbReference type="Proteomes" id="UP001610432">
    <property type="component" value="Unassembled WGS sequence"/>
</dbReference>
<dbReference type="EMBL" id="JBFXLQ010000048">
    <property type="protein sequence ID" value="KAL2863694.1"/>
    <property type="molecule type" value="Genomic_DNA"/>
</dbReference>
<dbReference type="RefSeq" id="XP_070882673.1">
    <property type="nucleotide sequence ID" value="XM_071033654.1"/>
</dbReference>
<proteinExistence type="predicted"/>
<evidence type="ECO:0000313" key="2">
    <source>
        <dbReference type="Proteomes" id="UP001610432"/>
    </source>
</evidence>
<protein>
    <submittedName>
        <fullName evidence="1">Uncharacterized protein</fullName>
    </submittedName>
</protein>
<accession>A0ABR4LGM6</accession>
<gene>
    <name evidence="1" type="ORF">BJX67DRAFT_384392</name>
</gene>
<keyword evidence="2" id="KW-1185">Reference proteome</keyword>
<reference evidence="1 2" key="1">
    <citation type="submission" date="2024-07" db="EMBL/GenBank/DDBJ databases">
        <title>Section-level genome sequencing and comparative genomics of Aspergillus sections Usti and Cavernicolus.</title>
        <authorList>
            <consortium name="Lawrence Berkeley National Laboratory"/>
            <person name="Nybo J.L."/>
            <person name="Vesth T.C."/>
            <person name="Theobald S."/>
            <person name="Frisvad J.C."/>
            <person name="Larsen T.O."/>
            <person name="Kjaerboelling I."/>
            <person name="Rothschild-Mancinelli K."/>
            <person name="Lyhne E.K."/>
            <person name="Kogle M.E."/>
            <person name="Barry K."/>
            <person name="Clum A."/>
            <person name="Na H."/>
            <person name="Ledsgaard L."/>
            <person name="Lin J."/>
            <person name="Lipzen A."/>
            <person name="Kuo A."/>
            <person name="Riley R."/>
            <person name="Mondo S."/>
            <person name="Labutti K."/>
            <person name="Haridas S."/>
            <person name="Pangalinan J."/>
            <person name="Salamov A.A."/>
            <person name="Simmons B.A."/>
            <person name="Magnuson J.K."/>
            <person name="Chen J."/>
            <person name="Drula E."/>
            <person name="Henrissat B."/>
            <person name="Wiebenga A."/>
            <person name="Lubbers R.J."/>
            <person name="Gomes A.C."/>
            <person name="Macurrencykelacurrency M.R."/>
            <person name="Stajich J."/>
            <person name="Grigoriev I.V."/>
            <person name="Mortensen U.H."/>
            <person name="De Vries R.P."/>
            <person name="Baker S.E."/>
            <person name="Andersen M.R."/>
        </authorList>
    </citation>
    <scope>NUCLEOTIDE SEQUENCE [LARGE SCALE GENOMIC DNA]</scope>
    <source>
        <strain evidence="1 2">CBS 449.75</strain>
    </source>
</reference>
<organism evidence="1 2">
    <name type="scientific">Aspergillus lucknowensis</name>
    <dbReference type="NCBI Taxonomy" id="176173"/>
    <lineage>
        <taxon>Eukaryota</taxon>
        <taxon>Fungi</taxon>
        <taxon>Dikarya</taxon>
        <taxon>Ascomycota</taxon>
        <taxon>Pezizomycotina</taxon>
        <taxon>Eurotiomycetes</taxon>
        <taxon>Eurotiomycetidae</taxon>
        <taxon>Eurotiales</taxon>
        <taxon>Aspergillaceae</taxon>
        <taxon>Aspergillus</taxon>
        <taxon>Aspergillus subgen. Nidulantes</taxon>
    </lineage>
</organism>
<sequence length="322" mass="35949">MCQKRNRDGRAVVRLDSKTVKPVVDVLKACTVQKGPMTPVKLAAIEEYLDQLLGLCWPPKSVPATNHDSVAEAVGDVRVIYEWFNQGHIWKLRESDYFSDGKLSGWAETCISKLLSSPYFQRANSESTARIVFDVLFCDRLESLDAHEAGKKLNWYPKVILSVTSKTNDFSIHGRADRCLSYGTKAARETALVVLFVSSFSIQTKTIKLTLVGEAKKPGAMGPALAQLIIYLAAVQDARKQVNINPSVFGVISDSRVYQFAWLDGNRKLFVSDVYSWVSNQSIIIKWIDRMLRDSIKASPYTPVKTGDTAIHAYQTHPNSTV</sequence>